<dbReference type="PANTHER" id="PTHR42643:SF32">
    <property type="entry name" value="IONOTROPIC RECEPTOR 31A, ISOFORM C-RELATED"/>
    <property type="match status" value="1"/>
</dbReference>
<dbReference type="EMBL" id="JAPWTK010000274">
    <property type="protein sequence ID" value="KAJ8943879.1"/>
    <property type="molecule type" value="Genomic_DNA"/>
</dbReference>
<evidence type="ECO:0000313" key="9">
    <source>
        <dbReference type="EMBL" id="KAJ8943879.1"/>
    </source>
</evidence>
<dbReference type="Gene3D" id="1.10.287.70">
    <property type="match status" value="1"/>
</dbReference>
<dbReference type="InterPro" id="IPR052192">
    <property type="entry name" value="Insect_Ionotropic_Sensory_Rcpt"/>
</dbReference>
<protein>
    <recommendedName>
        <fullName evidence="11">Ionotropic glutamate receptor C-terminal domain-containing protein</fullName>
    </recommendedName>
</protein>
<evidence type="ECO:0000256" key="5">
    <source>
        <dbReference type="ARBA" id="ARBA00023136"/>
    </source>
</evidence>
<evidence type="ECO:0000256" key="2">
    <source>
        <dbReference type="ARBA" id="ARBA00022475"/>
    </source>
</evidence>
<gene>
    <name evidence="9" type="ORF">NQ318_019362</name>
</gene>
<evidence type="ECO:0000256" key="4">
    <source>
        <dbReference type="ARBA" id="ARBA00022989"/>
    </source>
</evidence>
<dbReference type="PANTHER" id="PTHR42643">
    <property type="entry name" value="IONOTROPIC RECEPTOR 20A-RELATED"/>
    <property type="match status" value="1"/>
</dbReference>
<comment type="caution">
    <text evidence="9">The sequence shown here is derived from an EMBL/GenBank/DDBJ whole genome shotgun (WGS) entry which is preliminary data.</text>
</comment>
<reference evidence="9" key="1">
    <citation type="journal article" date="2023" name="Insect Mol. Biol.">
        <title>Genome sequencing provides insights into the evolution of gene families encoding plant cell wall-degrading enzymes in longhorned beetles.</title>
        <authorList>
            <person name="Shin N.R."/>
            <person name="Okamura Y."/>
            <person name="Kirsch R."/>
            <person name="Pauchet Y."/>
        </authorList>
    </citation>
    <scope>NUCLEOTIDE SEQUENCE</scope>
    <source>
        <strain evidence="9">AMC_N1</strain>
    </source>
</reference>
<evidence type="ECO:0000256" key="1">
    <source>
        <dbReference type="ARBA" id="ARBA00004651"/>
    </source>
</evidence>
<feature type="transmembrane region" description="Helical" evidence="8">
    <location>
        <begin position="201"/>
        <end position="225"/>
    </location>
</feature>
<keyword evidence="6" id="KW-0675">Receptor</keyword>
<keyword evidence="7" id="KW-0325">Glycoprotein</keyword>
<comment type="subcellular location">
    <subcellularLocation>
        <location evidence="1">Cell membrane</location>
        <topology evidence="1">Multi-pass membrane protein</topology>
    </subcellularLocation>
</comment>
<accession>A0AAV8XXN4</accession>
<keyword evidence="10" id="KW-1185">Reference proteome</keyword>
<proteinExistence type="predicted"/>
<keyword evidence="5 8" id="KW-0472">Membrane</keyword>
<feature type="transmembrane region" description="Helical" evidence="8">
    <location>
        <begin position="12"/>
        <end position="28"/>
    </location>
</feature>
<evidence type="ECO:0000256" key="6">
    <source>
        <dbReference type="ARBA" id="ARBA00023170"/>
    </source>
</evidence>
<evidence type="ECO:0008006" key="11">
    <source>
        <dbReference type="Google" id="ProtNLM"/>
    </source>
</evidence>
<keyword evidence="4 8" id="KW-1133">Transmembrane helix</keyword>
<evidence type="ECO:0000256" key="7">
    <source>
        <dbReference type="ARBA" id="ARBA00023180"/>
    </source>
</evidence>
<evidence type="ECO:0000256" key="3">
    <source>
        <dbReference type="ARBA" id="ARBA00022692"/>
    </source>
</evidence>
<keyword evidence="3 8" id="KW-0812">Transmembrane</keyword>
<dbReference type="AlphaFoldDB" id="A0AAV8XXN4"/>
<organism evidence="9 10">
    <name type="scientific">Aromia moschata</name>
    <dbReference type="NCBI Taxonomy" id="1265417"/>
    <lineage>
        <taxon>Eukaryota</taxon>
        <taxon>Metazoa</taxon>
        <taxon>Ecdysozoa</taxon>
        <taxon>Arthropoda</taxon>
        <taxon>Hexapoda</taxon>
        <taxon>Insecta</taxon>
        <taxon>Pterygota</taxon>
        <taxon>Neoptera</taxon>
        <taxon>Endopterygota</taxon>
        <taxon>Coleoptera</taxon>
        <taxon>Polyphaga</taxon>
        <taxon>Cucujiformia</taxon>
        <taxon>Chrysomeloidea</taxon>
        <taxon>Cerambycidae</taxon>
        <taxon>Cerambycinae</taxon>
        <taxon>Callichromatini</taxon>
        <taxon>Aromia</taxon>
    </lineage>
</organism>
<evidence type="ECO:0000313" key="10">
    <source>
        <dbReference type="Proteomes" id="UP001162162"/>
    </source>
</evidence>
<name>A0AAV8XXN4_9CUCU</name>
<dbReference type="SUPFAM" id="SSF53850">
    <property type="entry name" value="Periplasmic binding protein-like II"/>
    <property type="match status" value="1"/>
</dbReference>
<keyword evidence="2" id="KW-1003">Cell membrane</keyword>
<feature type="non-terminal residue" evidence="9">
    <location>
        <position position="1"/>
    </location>
</feature>
<dbReference type="GO" id="GO:0005886">
    <property type="term" value="C:plasma membrane"/>
    <property type="evidence" value="ECO:0007669"/>
    <property type="project" value="UniProtKB-SubCell"/>
</dbReference>
<evidence type="ECO:0000256" key="8">
    <source>
        <dbReference type="SAM" id="Phobius"/>
    </source>
</evidence>
<dbReference type="Proteomes" id="UP001162162">
    <property type="component" value="Unassembled WGS sequence"/>
</dbReference>
<sequence length="234" mass="26528">ICHSPSSPRGKIIFLVSLIFSILLYNYYTSSLVSSLLSTRPPTLKTIKELYESDLKVGMENQPYITTFILLQKNDFYTNLLNRTKIYESGKPNFFTPEEGIAKVKKGGFAYHVLGTTAYPIISRTFEQEEICNLDKLNLIRPSVMGHVLANMSQYSEMFEISSTKIRQSGILQRAQGIWLDKPPPCLSDFVVVSVGKNDLFVVYMILLAGWVLAVAIFLAEVIWYKVSTYLDNI</sequence>